<proteinExistence type="predicted"/>
<evidence type="ECO:0000256" key="1">
    <source>
        <dbReference type="ARBA" id="ARBA00004167"/>
    </source>
</evidence>
<keyword evidence="3" id="KW-1003">Cell membrane</keyword>
<sequence length="293" mass="32831">MDIQTYISSGILESYVLGLTSLEENQEIEALADEHEIIRQEIASIRGALEAYASQFAQTPPPSLKDKVMNRLDFLEAEENDSKASLASPFLSIDKTEEEDKETFISEDVIAYAENIQKQNRFSYWAVAASILLGFSILGNIYLFSQWKQTETQLAQITTERTELALHNQELEQKMKPAMMTASVVSNPDYKVVNLQTTDPKMNAEVILYWHPEKGNLYIAANKLPPLPKGKKYQLWAIVGDKKLDAGMFAPTQEKGLFTMKSIPVQAQAFAITLEDEQGSPEPTTTPYVVGKV</sequence>
<evidence type="ECO:0000256" key="2">
    <source>
        <dbReference type="ARBA" id="ARBA00004236"/>
    </source>
</evidence>
<name>A0AAE3QRP6_9BACT</name>
<evidence type="ECO:0000256" key="8">
    <source>
        <dbReference type="ARBA" id="ARBA00030803"/>
    </source>
</evidence>
<dbReference type="EMBL" id="JASJOS010000014">
    <property type="protein sequence ID" value="MDJ1484237.1"/>
    <property type="molecule type" value="Genomic_DNA"/>
</dbReference>
<feature type="domain" description="Anti-sigma K factor RskA C-terminal" evidence="10">
    <location>
        <begin position="125"/>
        <end position="287"/>
    </location>
</feature>
<dbReference type="RefSeq" id="WP_313985281.1">
    <property type="nucleotide sequence ID" value="NZ_JASJOS010000014.1"/>
</dbReference>
<dbReference type="GO" id="GO:0006417">
    <property type="term" value="P:regulation of translation"/>
    <property type="evidence" value="ECO:0007669"/>
    <property type="project" value="TreeGrafter"/>
</dbReference>
<comment type="caution">
    <text evidence="11">The sequence shown here is derived from an EMBL/GenBank/DDBJ whole genome shotgun (WGS) entry which is preliminary data.</text>
</comment>
<evidence type="ECO:0000256" key="4">
    <source>
        <dbReference type="ARBA" id="ARBA00022692"/>
    </source>
</evidence>
<dbReference type="GO" id="GO:0016989">
    <property type="term" value="F:sigma factor antagonist activity"/>
    <property type="evidence" value="ECO:0007669"/>
    <property type="project" value="TreeGrafter"/>
</dbReference>
<evidence type="ECO:0000256" key="3">
    <source>
        <dbReference type="ARBA" id="ARBA00022475"/>
    </source>
</evidence>
<evidence type="ECO:0000313" key="12">
    <source>
        <dbReference type="Proteomes" id="UP001241110"/>
    </source>
</evidence>
<dbReference type="InterPro" id="IPR018764">
    <property type="entry name" value="RskA_C"/>
</dbReference>
<evidence type="ECO:0000256" key="6">
    <source>
        <dbReference type="ARBA" id="ARBA00023136"/>
    </source>
</evidence>
<evidence type="ECO:0000313" key="11">
    <source>
        <dbReference type="EMBL" id="MDJ1484237.1"/>
    </source>
</evidence>
<dbReference type="GO" id="GO:0005886">
    <property type="term" value="C:plasma membrane"/>
    <property type="evidence" value="ECO:0007669"/>
    <property type="project" value="UniProtKB-SubCell"/>
</dbReference>
<reference evidence="11" key="1">
    <citation type="submission" date="2023-05" db="EMBL/GenBank/DDBJ databases">
        <authorList>
            <person name="Zhang X."/>
        </authorList>
    </citation>
    <scope>NUCLEOTIDE SEQUENCE</scope>
    <source>
        <strain evidence="11">YF14B1</strain>
    </source>
</reference>
<keyword evidence="6 9" id="KW-0472">Membrane</keyword>
<accession>A0AAE3QRP6</accession>
<dbReference type="AlphaFoldDB" id="A0AAE3QRP6"/>
<evidence type="ECO:0000256" key="5">
    <source>
        <dbReference type="ARBA" id="ARBA00022989"/>
    </source>
</evidence>
<dbReference type="Proteomes" id="UP001241110">
    <property type="component" value="Unassembled WGS sequence"/>
</dbReference>
<feature type="transmembrane region" description="Helical" evidence="9">
    <location>
        <begin position="122"/>
        <end position="144"/>
    </location>
</feature>
<comment type="subcellular location">
    <subcellularLocation>
        <location evidence="2">Cell membrane</location>
    </subcellularLocation>
    <subcellularLocation>
        <location evidence="1">Membrane</location>
        <topology evidence="1">Single-pass membrane protein</topology>
    </subcellularLocation>
</comment>
<evidence type="ECO:0000259" key="10">
    <source>
        <dbReference type="Pfam" id="PF10099"/>
    </source>
</evidence>
<keyword evidence="5 9" id="KW-1133">Transmembrane helix</keyword>
<keyword evidence="4 9" id="KW-0812">Transmembrane</keyword>
<dbReference type="InterPro" id="IPR041916">
    <property type="entry name" value="Anti_sigma_zinc_sf"/>
</dbReference>
<dbReference type="PANTHER" id="PTHR37461">
    <property type="entry name" value="ANTI-SIGMA-K FACTOR RSKA"/>
    <property type="match status" value="1"/>
</dbReference>
<protein>
    <recommendedName>
        <fullName evidence="8">Regulator of SigK</fullName>
    </recommendedName>
    <alternativeName>
        <fullName evidence="7">Sigma-K anti-sigma factor RskA</fullName>
    </alternativeName>
</protein>
<dbReference type="PANTHER" id="PTHR37461:SF1">
    <property type="entry name" value="ANTI-SIGMA-K FACTOR RSKA"/>
    <property type="match status" value="1"/>
</dbReference>
<organism evidence="11 12">
    <name type="scientific">Xanthocytophaga flava</name>
    <dbReference type="NCBI Taxonomy" id="3048013"/>
    <lineage>
        <taxon>Bacteria</taxon>
        <taxon>Pseudomonadati</taxon>
        <taxon>Bacteroidota</taxon>
        <taxon>Cytophagia</taxon>
        <taxon>Cytophagales</taxon>
        <taxon>Rhodocytophagaceae</taxon>
        <taxon>Xanthocytophaga</taxon>
    </lineage>
</organism>
<dbReference type="InterPro" id="IPR051474">
    <property type="entry name" value="Anti-sigma-K/W_factor"/>
</dbReference>
<evidence type="ECO:0000256" key="9">
    <source>
        <dbReference type="SAM" id="Phobius"/>
    </source>
</evidence>
<gene>
    <name evidence="11" type="ORF">QNI16_27315</name>
</gene>
<evidence type="ECO:0000256" key="7">
    <source>
        <dbReference type="ARBA" id="ARBA00029829"/>
    </source>
</evidence>
<dbReference type="Pfam" id="PF10099">
    <property type="entry name" value="RskA_C"/>
    <property type="match status" value="1"/>
</dbReference>
<dbReference type="Gene3D" id="1.10.10.1320">
    <property type="entry name" value="Anti-sigma factor, zinc-finger domain"/>
    <property type="match status" value="1"/>
</dbReference>